<comment type="catalytic activity">
    <reaction evidence="10">
        <text>tRNA(Trp) + L-tryptophan + ATP = L-tryptophyl-tRNA(Trp) + AMP + diphosphate + H(+)</text>
        <dbReference type="Rhea" id="RHEA:24080"/>
        <dbReference type="Rhea" id="RHEA-COMP:9671"/>
        <dbReference type="Rhea" id="RHEA-COMP:9705"/>
        <dbReference type="ChEBI" id="CHEBI:15378"/>
        <dbReference type="ChEBI" id="CHEBI:30616"/>
        <dbReference type="ChEBI" id="CHEBI:33019"/>
        <dbReference type="ChEBI" id="CHEBI:57912"/>
        <dbReference type="ChEBI" id="CHEBI:78442"/>
        <dbReference type="ChEBI" id="CHEBI:78535"/>
        <dbReference type="ChEBI" id="CHEBI:456215"/>
        <dbReference type="EC" id="6.1.1.2"/>
    </reaction>
</comment>
<evidence type="ECO:0000256" key="12">
    <source>
        <dbReference type="RuleBase" id="RU363036"/>
    </source>
</evidence>
<dbReference type="HAMAP" id="MF_00140_B">
    <property type="entry name" value="Trp_tRNA_synth_B"/>
    <property type="match status" value="1"/>
</dbReference>
<evidence type="ECO:0000256" key="4">
    <source>
        <dbReference type="ARBA" id="ARBA00022598"/>
    </source>
</evidence>
<proteinExistence type="inferred from homology"/>
<dbReference type="FunFam" id="3.40.50.620:FF:000082">
    <property type="entry name" value="MSW1p Mitochondrial tryptophanyl-tRNA synthetase"/>
    <property type="match status" value="1"/>
</dbReference>
<keyword evidence="8 12" id="KW-0030">Aminoacyl-tRNA synthetase</keyword>
<reference evidence="13 14" key="1">
    <citation type="submission" date="2019-02" db="EMBL/GenBank/DDBJ databases">
        <title>Genome sequencing of the rare red list fungi Dentipellis fragilis.</title>
        <authorList>
            <person name="Buettner E."/>
            <person name="Kellner H."/>
        </authorList>
    </citation>
    <scope>NUCLEOTIDE SEQUENCE [LARGE SCALE GENOMIC DNA]</scope>
    <source>
        <strain evidence="13 14">DSM 105465</strain>
    </source>
</reference>
<dbReference type="EMBL" id="SEOQ01000042">
    <property type="protein sequence ID" value="TFY71665.1"/>
    <property type="molecule type" value="Genomic_DNA"/>
</dbReference>
<keyword evidence="14" id="KW-1185">Reference proteome</keyword>
<dbReference type="InterPro" id="IPR001412">
    <property type="entry name" value="aa-tRNA-synth_I_CS"/>
</dbReference>
<organism evidence="13 14">
    <name type="scientific">Dentipellis fragilis</name>
    <dbReference type="NCBI Taxonomy" id="205917"/>
    <lineage>
        <taxon>Eukaryota</taxon>
        <taxon>Fungi</taxon>
        <taxon>Dikarya</taxon>
        <taxon>Basidiomycota</taxon>
        <taxon>Agaricomycotina</taxon>
        <taxon>Agaricomycetes</taxon>
        <taxon>Russulales</taxon>
        <taxon>Hericiaceae</taxon>
        <taxon>Dentipellis</taxon>
    </lineage>
</organism>
<accession>A0A4Y9ZA66</accession>
<evidence type="ECO:0000256" key="1">
    <source>
        <dbReference type="ARBA" id="ARBA00004305"/>
    </source>
</evidence>
<name>A0A4Y9ZA66_9AGAM</name>
<dbReference type="Proteomes" id="UP000298327">
    <property type="component" value="Unassembled WGS sequence"/>
</dbReference>
<evidence type="ECO:0000313" key="14">
    <source>
        <dbReference type="Proteomes" id="UP000298327"/>
    </source>
</evidence>
<evidence type="ECO:0000256" key="11">
    <source>
        <dbReference type="ARBA" id="ARBA00069760"/>
    </source>
</evidence>
<dbReference type="PANTHER" id="PTHR43766:SF1">
    <property type="entry name" value="TRYPTOPHAN--TRNA LIGASE, MITOCHONDRIAL"/>
    <property type="match status" value="1"/>
</dbReference>
<protein>
    <recommendedName>
        <fullName evidence="11">Tryptophan--tRNA ligase, mitochondrial</fullName>
        <ecNumber evidence="3">6.1.1.2</ecNumber>
    </recommendedName>
    <alternativeName>
        <fullName evidence="9">Tryptophanyl-tRNA synthetase</fullName>
    </alternativeName>
</protein>
<evidence type="ECO:0000256" key="7">
    <source>
        <dbReference type="ARBA" id="ARBA00022917"/>
    </source>
</evidence>
<dbReference type="GO" id="GO:0005759">
    <property type="term" value="C:mitochondrial matrix"/>
    <property type="evidence" value="ECO:0007669"/>
    <property type="project" value="UniProtKB-SubCell"/>
</dbReference>
<dbReference type="PRINTS" id="PR01039">
    <property type="entry name" value="TRNASYNTHTRP"/>
</dbReference>
<dbReference type="GO" id="GO:0070183">
    <property type="term" value="P:mitochondrial tryptophanyl-tRNA aminoacylation"/>
    <property type="evidence" value="ECO:0007669"/>
    <property type="project" value="TreeGrafter"/>
</dbReference>
<dbReference type="EC" id="6.1.1.2" evidence="3"/>
<dbReference type="InterPro" id="IPR014729">
    <property type="entry name" value="Rossmann-like_a/b/a_fold"/>
</dbReference>
<dbReference type="Pfam" id="PF00579">
    <property type="entry name" value="tRNA-synt_1b"/>
    <property type="match status" value="1"/>
</dbReference>
<dbReference type="PANTHER" id="PTHR43766">
    <property type="entry name" value="TRYPTOPHAN--TRNA LIGASE, MITOCHONDRIAL"/>
    <property type="match status" value="1"/>
</dbReference>
<dbReference type="NCBIfam" id="TIGR00233">
    <property type="entry name" value="trpS"/>
    <property type="match status" value="1"/>
</dbReference>
<evidence type="ECO:0000256" key="5">
    <source>
        <dbReference type="ARBA" id="ARBA00022741"/>
    </source>
</evidence>
<evidence type="ECO:0000256" key="8">
    <source>
        <dbReference type="ARBA" id="ARBA00023146"/>
    </source>
</evidence>
<gene>
    <name evidence="13" type="ORF">EVG20_g1356</name>
</gene>
<evidence type="ECO:0000256" key="10">
    <source>
        <dbReference type="ARBA" id="ARBA00049929"/>
    </source>
</evidence>
<keyword evidence="5 12" id="KW-0547">Nucleotide-binding</keyword>
<keyword evidence="4 12" id="KW-0436">Ligase</keyword>
<dbReference type="GO" id="GO:0005524">
    <property type="term" value="F:ATP binding"/>
    <property type="evidence" value="ECO:0007669"/>
    <property type="project" value="UniProtKB-KW"/>
</dbReference>
<evidence type="ECO:0000256" key="9">
    <source>
        <dbReference type="ARBA" id="ARBA00030268"/>
    </source>
</evidence>
<dbReference type="PROSITE" id="PS00178">
    <property type="entry name" value="AA_TRNA_LIGASE_I"/>
    <property type="match status" value="1"/>
</dbReference>
<comment type="similarity">
    <text evidence="2 12">Belongs to the class-I aminoacyl-tRNA synthetase family.</text>
</comment>
<comment type="subcellular location">
    <subcellularLocation>
        <location evidence="1">Mitochondrion matrix</location>
    </subcellularLocation>
</comment>
<sequence>MTCPKPRLQALLSAWNAPQRSNAGFSRVPSTLRKLHGTAKCAEEAIDTSTRRHKVIFSGIQPTGIPHLGNYFGALANWVKLQRNAAPEDELLFSVVGWHALTLPQDPKALQQARMDMMALLLAVGIDPKRSIVFHQDHIQNHTELAWILSCITPTGKLRRMTTWKTRLAVSRNANDESEVDDSLLNTGLFTYPVLQAADILAYKATHVPVGDDQQQHLELTRDIAEGFNRAYKTPSRLFPLPEYMTTPSKRILSLKDPSAKMSKSAVDPNSRIVLTDTPAQIKSKIRGATTDSIQGITYDPVARPGTSNLLSILAACTDDDVLEVAKRYHNRNHGDLKADVTEVVEETFRKPRAEFERLRGETEYLTQIAEEGAAKARSRSDATLREVRHRVGLA</sequence>
<keyword evidence="7 12" id="KW-0648">Protein biosynthesis</keyword>
<dbReference type="Gene3D" id="3.40.50.620">
    <property type="entry name" value="HUPs"/>
    <property type="match status" value="1"/>
</dbReference>
<dbReference type="FunFam" id="1.10.240.10:FF:000002">
    <property type="entry name" value="Tryptophan--tRNA ligase"/>
    <property type="match status" value="1"/>
</dbReference>
<evidence type="ECO:0000313" key="13">
    <source>
        <dbReference type="EMBL" id="TFY71665.1"/>
    </source>
</evidence>
<dbReference type="GO" id="GO:0004830">
    <property type="term" value="F:tryptophan-tRNA ligase activity"/>
    <property type="evidence" value="ECO:0007669"/>
    <property type="project" value="UniProtKB-EC"/>
</dbReference>
<comment type="caution">
    <text evidence="13">The sequence shown here is derived from an EMBL/GenBank/DDBJ whole genome shotgun (WGS) entry which is preliminary data.</text>
</comment>
<dbReference type="InterPro" id="IPR002305">
    <property type="entry name" value="aa-tRNA-synth_Ic"/>
</dbReference>
<evidence type="ECO:0000256" key="3">
    <source>
        <dbReference type="ARBA" id="ARBA00013161"/>
    </source>
</evidence>
<dbReference type="CDD" id="cd00806">
    <property type="entry name" value="TrpRS_core"/>
    <property type="match status" value="1"/>
</dbReference>
<dbReference type="OrthoDB" id="15808at2759"/>
<dbReference type="InterPro" id="IPR024109">
    <property type="entry name" value="Trp-tRNA-ligase_bac-type"/>
</dbReference>
<keyword evidence="6 12" id="KW-0067">ATP-binding</keyword>
<dbReference type="Gene3D" id="1.10.240.10">
    <property type="entry name" value="Tyrosyl-Transfer RNA Synthetase"/>
    <property type="match status" value="1"/>
</dbReference>
<dbReference type="InterPro" id="IPR050203">
    <property type="entry name" value="Trp-tRNA_synthetase"/>
</dbReference>
<evidence type="ECO:0000256" key="2">
    <source>
        <dbReference type="ARBA" id="ARBA00005594"/>
    </source>
</evidence>
<dbReference type="InterPro" id="IPR002306">
    <property type="entry name" value="Trp-tRNA-ligase"/>
</dbReference>
<dbReference type="AlphaFoldDB" id="A0A4Y9ZA66"/>
<dbReference type="STRING" id="205917.A0A4Y9ZA66"/>
<dbReference type="SUPFAM" id="SSF52374">
    <property type="entry name" value="Nucleotidylyl transferase"/>
    <property type="match status" value="1"/>
</dbReference>
<evidence type="ECO:0000256" key="6">
    <source>
        <dbReference type="ARBA" id="ARBA00022840"/>
    </source>
</evidence>